<dbReference type="EMBL" id="LNIX01000016">
    <property type="protein sequence ID" value="OXA46064.1"/>
    <property type="molecule type" value="Genomic_DNA"/>
</dbReference>
<accession>A0A226DMI5</accession>
<dbReference type="Proteomes" id="UP000198287">
    <property type="component" value="Unassembled WGS sequence"/>
</dbReference>
<dbReference type="PANTHER" id="PTHR23080">
    <property type="entry name" value="THAP DOMAIN PROTEIN"/>
    <property type="match status" value="1"/>
</dbReference>
<dbReference type="OrthoDB" id="6765180at2759"/>
<keyword evidence="2" id="KW-0479">Metal-binding</keyword>
<proteinExistence type="predicted"/>
<sequence>MIQSTSNYQLGWNGWKRNNKVSVADFNITRLSVEIFRYFGWELEGGTSAPQKPWGWGVSRGGRPTFRGRGGGELVQLQRAQSVVSRLAGRKWALRGADGPCENWAQPPFSLVRPACPASTMKKLKGNHMNHFREIAEDQRMERTPDGDRVEAIDPAVDRLCLSCYSAVSNLIENQNSHQELEFNVLLQTSHTQCCICHTQQQISLIQWPARVDVFIKREIFIPEGSRLCKDHMGEDGKLLSFLVQGLQGQRRTIKLSPIEIQRWFSVLRTNAIRNQAPDYNDENTIADNDFFTITSLSKDQFRNLYELCGPVQVSGHDRIVYKIDLIMFLCKLRQGIPDEFLKAIFHYSTRQAVSLAVNKVRESLMRAFVRTNLGPDSMTRQQFIHRHVSDFANQLYNPNPEKPQAILCIDGTYIEIATSSNFRIARQSYCMHKSYHLVKPIMIVAPDGYIFDVHGPYFSDSKNNDAKILIDELQRDIRGFGQWIQEGDIVIVDYGYRESIPTLQRLGIRAKIPNIVRGRATRDQLPTEEANNNRLITKSRWVVEARNGHLKSVFKFFAHRVESHNCVHLGDLVRIACALLNAFHLPITMPGYNADEAKEMLRIAAQPNHLMQRVHDERLETRAPTQWFPMTSDHLPAFPHLSLQYLRDLTFGKYQVKLAPAYVQDKNTRDGEYRFDLSRESPGLLRAQVYSRHTRAAKYQLWIQFHEVPFEEALAGEQLPHPLPNPIQGWYCQCKTGARTLGTCSHIASVLWFMGWARHQDKLQAPSHSLLGIIDDAAHRDAPELFDDADDN</sequence>
<dbReference type="InterPro" id="IPR027806">
    <property type="entry name" value="HARBI1_dom"/>
</dbReference>
<comment type="caution">
    <text evidence="4">The sequence shown here is derived from an EMBL/GenBank/DDBJ whole genome shotgun (WGS) entry which is preliminary data.</text>
</comment>
<evidence type="ECO:0000256" key="2">
    <source>
        <dbReference type="ARBA" id="ARBA00022723"/>
    </source>
</evidence>
<evidence type="ECO:0000256" key="1">
    <source>
        <dbReference type="ARBA" id="ARBA00001968"/>
    </source>
</evidence>
<feature type="domain" description="DDE Tnp4" evidence="3">
    <location>
        <begin position="410"/>
        <end position="582"/>
    </location>
</feature>
<evidence type="ECO:0000259" key="3">
    <source>
        <dbReference type="Pfam" id="PF13359"/>
    </source>
</evidence>
<evidence type="ECO:0000313" key="5">
    <source>
        <dbReference type="Proteomes" id="UP000198287"/>
    </source>
</evidence>
<dbReference type="PANTHER" id="PTHR23080:SF133">
    <property type="entry name" value="SI:CH211-262I1.5-RELATED"/>
    <property type="match status" value="1"/>
</dbReference>
<evidence type="ECO:0000313" key="4">
    <source>
        <dbReference type="EMBL" id="OXA46064.1"/>
    </source>
</evidence>
<dbReference type="AlphaFoldDB" id="A0A226DMI5"/>
<reference evidence="4 5" key="1">
    <citation type="submission" date="2015-12" db="EMBL/GenBank/DDBJ databases">
        <title>The genome of Folsomia candida.</title>
        <authorList>
            <person name="Faddeeva A."/>
            <person name="Derks M.F."/>
            <person name="Anvar Y."/>
            <person name="Smit S."/>
            <person name="Van Straalen N."/>
            <person name="Roelofs D."/>
        </authorList>
    </citation>
    <scope>NUCLEOTIDE SEQUENCE [LARGE SCALE GENOMIC DNA]</scope>
    <source>
        <strain evidence="4 5">VU population</strain>
        <tissue evidence="4">Whole body</tissue>
    </source>
</reference>
<keyword evidence="5" id="KW-1185">Reference proteome</keyword>
<dbReference type="OMA" id="YIRIVCA"/>
<protein>
    <recommendedName>
        <fullName evidence="3">DDE Tnp4 domain-containing protein</fullName>
    </recommendedName>
</protein>
<gene>
    <name evidence="4" type="ORF">Fcan01_18932</name>
</gene>
<dbReference type="GO" id="GO:0046872">
    <property type="term" value="F:metal ion binding"/>
    <property type="evidence" value="ECO:0007669"/>
    <property type="project" value="UniProtKB-KW"/>
</dbReference>
<dbReference type="Pfam" id="PF13359">
    <property type="entry name" value="DDE_Tnp_4"/>
    <property type="match status" value="1"/>
</dbReference>
<name>A0A226DMI5_FOLCA</name>
<organism evidence="4 5">
    <name type="scientific">Folsomia candida</name>
    <name type="common">Springtail</name>
    <dbReference type="NCBI Taxonomy" id="158441"/>
    <lineage>
        <taxon>Eukaryota</taxon>
        <taxon>Metazoa</taxon>
        <taxon>Ecdysozoa</taxon>
        <taxon>Arthropoda</taxon>
        <taxon>Hexapoda</taxon>
        <taxon>Collembola</taxon>
        <taxon>Entomobryomorpha</taxon>
        <taxon>Isotomoidea</taxon>
        <taxon>Isotomidae</taxon>
        <taxon>Proisotominae</taxon>
        <taxon>Folsomia</taxon>
    </lineage>
</organism>
<comment type="cofactor">
    <cofactor evidence="1">
        <name>a divalent metal cation</name>
        <dbReference type="ChEBI" id="CHEBI:60240"/>
    </cofactor>
</comment>